<dbReference type="OrthoDB" id="663011at2"/>
<comment type="caution">
    <text evidence="2">The sequence shown here is derived from an EMBL/GenBank/DDBJ whole genome shotgun (WGS) entry which is preliminary data.</text>
</comment>
<dbReference type="InterPro" id="IPR000595">
    <property type="entry name" value="cNMP-bd_dom"/>
</dbReference>
<reference evidence="2 3" key="1">
    <citation type="submission" date="2016-06" db="EMBL/GenBank/DDBJ databases">
        <title>Draft Genome Sequence of Tenacibaculum soleae UCD-KL19.</title>
        <authorList>
            <person name="Eisen J.A."/>
            <person name="Coil D.A."/>
            <person name="Lujan K.M."/>
        </authorList>
    </citation>
    <scope>NUCLEOTIDE SEQUENCE [LARGE SCALE GENOMIC DNA]</scope>
    <source>
        <strain evidence="2 3">UCD-KL19</strain>
    </source>
</reference>
<organism evidence="2 3">
    <name type="scientific">Tenacibaculum soleae</name>
    <dbReference type="NCBI Taxonomy" id="447689"/>
    <lineage>
        <taxon>Bacteria</taxon>
        <taxon>Pseudomonadati</taxon>
        <taxon>Bacteroidota</taxon>
        <taxon>Flavobacteriia</taxon>
        <taxon>Flavobacteriales</taxon>
        <taxon>Flavobacteriaceae</taxon>
        <taxon>Tenacibaculum</taxon>
    </lineage>
</organism>
<feature type="domain" description="Cyclic nucleotide-binding" evidence="1">
    <location>
        <begin position="10"/>
        <end position="113"/>
    </location>
</feature>
<dbReference type="Proteomes" id="UP000093186">
    <property type="component" value="Unassembled WGS sequence"/>
</dbReference>
<sequence>MSFFKKFVYNIHRVSENSLTEFSNLTKRVSTKKNEIIVNIGDVPVNFYILKKGIIRAYFIDNNGKEHTRTIYTPVGTSGNLRALIKKERSDLIYECLTDCEILECNYDSFYSLSRKYHDLAIFHFKVMEAIYTREEAKILELLMLNATQRYQQLKIKLPKIDNLINQYHIASFLNITPVQLSRIRKKYFHLKQ</sequence>
<dbReference type="STRING" id="447689.BA195_07130"/>
<dbReference type="InterPro" id="IPR014710">
    <property type="entry name" value="RmlC-like_jellyroll"/>
</dbReference>
<evidence type="ECO:0000313" key="2">
    <source>
        <dbReference type="EMBL" id="OCK44439.1"/>
    </source>
</evidence>
<keyword evidence="3" id="KW-1185">Reference proteome</keyword>
<gene>
    <name evidence="2" type="ORF">BA195_07130</name>
</gene>
<dbReference type="EMBL" id="MAKX01000001">
    <property type="protein sequence ID" value="OCK44439.1"/>
    <property type="molecule type" value="Genomic_DNA"/>
</dbReference>
<accession>A0A1B9Y3W7</accession>
<dbReference type="RefSeq" id="WP_068703814.1">
    <property type="nucleotide sequence ID" value="NZ_MAKX01000001.1"/>
</dbReference>
<protein>
    <recommendedName>
        <fullName evidence="1">Cyclic nucleotide-binding domain-containing protein</fullName>
    </recommendedName>
</protein>
<dbReference type="InterPro" id="IPR018490">
    <property type="entry name" value="cNMP-bd_dom_sf"/>
</dbReference>
<dbReference type="AlphaFoldDB" id="A0A1B9Y3W7"/>
<dbReference type="PROSITE" id="PS50042">
    <property type="entry name" value="CNMP_BINDING_3"/>
    <property type="match status" value="1"/>
</dbReference>
<dbReference type="Gene3D" id="2.60.120.10">
    <property type="entry name" value="Jelly Rolls"/>
    <property type="match status" value="1"/>
</dbReference>
<dbReference type="CDD" id="cd00038">
    <property type="entry name" value="CAP_ED"/>
    <property type="match status" value="1"/>
</dbReference>
<dbReference type="Pfam" id="PF00027">
    <property type="entry name" value="cNMP_binding"/>
    <property type="match status" value="1"/>
</dbReference>
<evidence type="ECO:0000259" key="1">
    <source>
        <dbReference type="PROSITE" id="PS50042"/>
    </source>
</evidence>
<proteinExistence type="predicted"/>
<name>A0A1B9Y3W7_9FLAO</name>
<dbReference type="SUPFAM" id="SSF51206">
    <property type="entry name" value="cAMP-binding domain-like"/>
    <property type="match status" value="1"/>
</dbReference>
<evidence type="ECO:0000313" key="3">
    <source>
        <dbReference type="Proteomes" id="UP000093186"/>
    </source>
</evidence>